<dbReference type="Proteomes" id="UP000054874">
    <property type="component" value="Unassembled WGS sequence"/>
</dbReference>
<dbReference type="InterPro" id="IPR003343">
    <property type="entry name" value="Big_2"/>
</dbReference>
<dbReference type="EMBL" id="LNAM01000057">
    <property type="protein sequence ID" value="KSV60004.1"/>
    <property type="molecule type" value="Genomic_DNA"/>
</dbReference>
<evidence type="ECO:0000313" key="4">
    <source>
        <dbReference type="Proteomes" id="UP000054874"/>
    </source>
</evidence>
<feature type="domain" description="BIG2" evidence="2">
    <location>
        <begin position="901"/>
        <end position="978"/>
    </location>
</feature>
<organism evidence="3 4">
    <name type="scientific">Acetivibrio ethanolgignens</name>
    <dbReference type="NCBI Taxonomy" id="290052"/>
    <lineage>
        <taxon>Bacteria</taxon>
        <taxon>Bacillati</taxon>
        <taxon>Bacillota</taxon>
        <taxon>Clostridia</taxon>
        <taxon>Eubacteriales</taxon>
        <taxon>Oscillospiraceae</taxon>
        <taxon>Acetivibrio</taxon>
    </lineage>
</organism>
<evidence type="ECO:0000313" key="3">
    <source>
        <dbReference type="EMBL" id="KSV60004.1"/>
    </source>
</evidence>
<dbReference type="SUPFAM" id="SSF49373">
    <property type="entry name" value="Invasin/intimin cell-adhesion fragments"/>
    <property type="match status" value="1"/>
</dbReference>
<evidence type="ECO:0000259" key="2">
    <source>
        <dbReference type="SMART" id="SM00635"/>
    </source>
</evidence>
<dbReference type="Gene3D" id="2.60.40.1080">
    <property type="match status" value="1"/>
</dbReference>
<protein>
    <recommendedName>
        <fullName evidence="2">BIG2 domain-containing protein</fullName>
    </recommendedName>
</protein>
<comment type="caution">
    <text evidence="3">The sequence shown here is derived from an EMBL/GenBank/DDBJ whole genome shotgun (WGS) entry which is preliminary data.</text>
</comment>
<feature type="region of interest" description="Disordered" evidence="1">
    <location>
        <begin position="698"/>
        <end position="739"/>
    </location>
</feature>
<feature type="compositionally biased region" description="Basic and acidic residues" evidence="1">
    <location>
        <begin position="722"/>
        <end position="739"/>
    </location>
</feature>
<accession>A0A0V8QHH0</accession>
<dbReference type="STRING" id="290052.ASU35_06925"/>
<dbReference type="Pfam" id="PF13287">
    <property type="entry name" value="Fn3_assoc"/>
    <property type="match status" value="1"/>
</dbReference>
<dbReference type="InterPro" id="IPR008964">
    <property type="entry name" value="Invasin/intimin_cell_adhesion"/>
</dbReference>
<dbReference type="Gene3D" id="2.60.40.2700">
    <property type="match status" value="1"/>
</dbReference>
<dbReference type="Pfam" id="PF02368">
    <property type="entry name" value="Big_2"/>
    <property type="match status" value="1"/>
</dbReference>
<dbReference type="InterPro" id="IPR026876">
    <property type="entry name" value="Fn3_assoc_repeat"/>
</dbReference>
<dbReference type="SMART" id="SM00635">
    <property type="entry name" value="BID_2"/>
    <property type="match status" value="1"/>
</dbReference>
<name>A0A0V8QHH0_9FIRM</name>
<evidence type="ECO:0000256" key="1">
    <source>
        <dbReference type="SAM" id="MobiDB-lite"/>
    </source>
</evidence>
<sequence length="990" mass="105702">MKRKSLLTKSLTLGLALATAAASMSTPGGLVVPVTAYAQEDTQNTPTNDSDSTADKKELTGTVKLEGTMTVGETLTVTVEGGDASSEGYEYFWYRVGIADGKELSAGDIHGAENNKYTLQVADAGCKIWVGVRHKDRSGFLDKKTDEIVALKECKISLGEAASVFGEVTEPYGKKSLAVTIPEAAKSEPVEYSVDGGKTWEDLSVASDSGKASIPLANKAYLTETIWVRVKQNNTTGTAASAPVKYAKPIRATLILGISIDNALKYGEEITAKVEFIYEEQKDAALKYQFYYVKNGQTTPIGAASSTATLKLDKADYIGAKIKVKVTAEGYDGQAELTTNATVGKADARPVADPSIESKEQKDETYTYTLTAMDGAGAKYAVIEGTYATVQEAQTAQKHIQWKNERAFDGLEANKAYTFFVTYDQQDTTHELSEIKYLNVTVDKLKHPALTLKVTVEPEGGDGDKKVTIGKVDGAEYSFEGDEADKYKGGDSDNERTFKKDEIDTNPIITVAIRYKVDERYEATASLKRTFDLRKEIQEAPNAAGVTFLLNADKTKYMLRIADPNDLNGAAAEYSLDGQTFKAKAEIEKKEFGANETIHLYVRKKETESKNASGVVLTTKTTGKASAAPTITGKDNAATFKDTLEVTLEASAGSDIYYTTDGSNPTIFSKKYGAPFSISETTTVKAITVENDKIASSATSETFTKESAPVDPPSYGGSATTMDDKKKDGATETKTETKKDGTLVTTTETKAEDGSVTATVELKNDAAGVKATVNVAKDADGNITEAKAAVTQTSADQTARLSAGLIAQITEAAGTKAVEIKTKIVDANGNAVCRLTVDAAELTAGKKMAVLKIDDRTGEMTLVNKIIYEVEADGSIDVSGLKKASYVLVNTSEADALSKAVLKTVKLKTAKKSVVVGKKTKVTLDGGLNMANVKKITYKTSKKSVATVNKSGTITAKKAGKVTVKATVTLNNGKTKTVQMTVTVKVSNKK</sequence>
<keyword evidence="4" id="KW-1185">Reference proteome</keyword>
<proteinExistence type="predicted"/>
<dbReference type="AlphaFoldDB" id="A0A0V8QHH0"/>
<dbReference type="RefSeq" id="WP_058351735.1">
    <property type="nucleotide sequence ID" value="NZ_CABMMD010000057.1"/>
</dbReference>
<reference evidence="3 4" key="1">
    <citation type="submission" date="2015-11" db="EMBL/GenBank/DDBJ databases">
        <title>Butyribacter intestini gen. nov., sp. nov., a butyric acid-producing bacterium of the family Lachnospiraceae isolated from the human faeces.</title>
        <authorList>
            <person name="Zou Y."/>
            <person name="Xue W."/>
            <person name="Luo G."/>
            <person name="Lv M."/>
        </authorList>
    </citation>
    <scope>NUCLEOTIDE SEQUENCE [LARGE SCALE GENOMIC DNA]</scope>
    <source>
        <strain evidence="3 4">ACET-33324</strain>
    </source>
</reference>
<gene>
    <name evidence="3" type="ORF">ASU35_06925</name>
</gene>